<dbReference type="PANTHER" id="PTHR30093:SF44">
    <property type="entry name" value="TYPE II SECRETION SYSTEM CORE PROTEIN G"/>
    <property type="match status" value="1"/>
</dbReference>
<keyword evidence="3 6" id="KW-0812">Transmembrane</keyword>
<dbReference type="Gene3D" id="3.30.700.10">
    <property type="entry name" value="Glycoprotein, Type 4 Pilin"/>
    <property type="match status" value="1"/>
</dbReference>
<dbReference type="EMBL" id="CAFBNE010000004">
    <property type="protein sequence ID" value="CAB4930603.1"/>
    <property type="molecule type" value="Genomic_DNA"/>
</dbReference>
<evidence type="ECO:0000256" key="4">
    <source>
        <dbReference type="ARBA" id="ARBA00022989"/>
    </source>
</evidence>
<comment type="subcellular location">
    <subcellularLocation>
        <location evidence="1">Membrane</location>
        <topology evidence="1">Single-pass membrane protein</topology>
    </subcellularLocation>
</comment>
<dbReference type="PRINTS" id="PR00813">
    <property type="entry name" value="BCTERIALGSPG"/>
</dbReference>
<accession>A0A6J7IHA4</accession>
<keyword evidence="4 6" id="KW-1133">Transmembrane helix</keyword>
<evidence type="ECO:0000256" key="6">
    <source>
        <dbReference type="SAM" id="Phobius"/>
    </source>
</evidence>
<dbReference type="AlphaFoldDB" id="A0A6J7IHA4"/>
<dbReference type="PROSITE" id="PS00409">
    <property type="entry name" value="PROKAR_NTER_METHYL"/>
    <property type="match status" value="1"/>
</dbReference>
<keyword evidence="2" id="KW-0488">Methylation</keyword>
<dbReference type="GO" id="GO:0015628">
    <property type="term" value="P:protein secretion by the type II secretion system"/>
    <property type="evidence" value="ECO:0007669"/>
    <property type="project" value="InterPro"/>
</dbReference>
<dbReference type="InterPro" id="IPR045584">
    <property type="entry name" value="Pilin-like"/>
</dbReference>
<evidence type="ECO:0000256" key="5">
    <source>
        <dbReference type="ARBA" id="ARBA00023136"/>
    </source>
</evidence>
<protein>
    <submittedName>
        <fullName evidence="7">Unannotated protein</fullName>
    </submittedName>
</protein>
<organism evidence="7">
    <name type="scientific">freshwater metagenome</name>
    <dbReference type="NCBI Taxonomy" id="449393"/>
    <lineage>
        <taxon>unclassified sequences</taxon>
        <taxon>metagenomes</taxon>
        <taxon>ecological metagenomes</taxon>
    </lineage>
</organism>
<evidence type="ECO:0000256" key="2">
    <source>
        <dbReference type="ARBA" id="ARBA00022481"/>
    </source>
</evidence>
<dbReference type="InterPro" id="IPR012902">
    <property type="entry name" value="N_methyl_site"/>
</dbReference>
<sequence length="152" mass="16057">MFARIQKAKDQRDAGFTLIELLVVVAIIGILAAIAIPVFLNQRNSARDASVKSDLNTTAKAIETFYTTEGVYPATAVALTSMQTDQPVVLSPENRVAVLVTGPTYRLFGCNSQSGEWFEYDSNAGGMLQTPTTAAGTCGASPALVWATAVPA</sequence>
<dbReference type="SUPFAM" id="SSF54523">
    <property type="entry name" value="Pili subunits"/>
    <property type="match status" value="1"/>
</dbReference>
<reference evidence="7" key="1">
    <citation type="submission" date="2020-05" db="EMBL/GenBank/DDBJ databases">
        <authorList>
            <person name="Chiriac C."/>
            <person name="Salcher M."/>
            <person name="Ghai R."/>
            <person name="Kavagutti S V."/>
        </authorList>
    </citation>
    <scope>NUCLEOTIDE SEQUENCE</scope>
</reference>
<evidence type="ECO:0000313" key="7">
    <source>
        <dbReference type="EMBL" id="CAB4930603.1"/>
    </source>
</evidence>
<dbReference type="NCBIfam" id="TIGR02532">
    <property type="entry name" value="IV_pilin_GFxxxE"/>
    <property type="match status" value="1"/>
</dbReference>
<dbReference type="PANTHER" id="PTHR30093">
    <property type="entry name" value="GENERAL SECRETION PATHWAY PROTEIN G"/>
    <property type="match status" value="1"/>
</dbReference>
<gene>
    <name evidence="7" type="ORF">UFOPK3772_00228</name>
</gene>
<dbReference type="GO" id="GO:0016020">
    <property type="term" value="C:membrane"/>
    <property type="evidence" value="ECO:0007669"/>
    <property type="project" value="UniProtKB-SubCell"/>
</dbReference>
<dbReference type="Pfam" id="PF07963">
    <property type="entry name" value="N_methyl"/>
    <property type="match status" value="1"/>
</dbReference>
<dbReference type="GO" id="GO:0015627">
    <property type="term" value="C:type II protein secretion system complex"/>
    <property type="evidence" value="ECO:0007669"/>
    <property type="project" value="InterPro"/>
</dbReference>
<feature type="transmembrane region" description="Helical" evidence="6">
    <location>
        <begin position="21"/>
        <end position="40"/>
    </location>
</feature>
<keyword evidence="5 6" id="KW-0472">Membrane</keyword>
<name>A0A6J7IHA4_9ZZZZ</name>
<dbReference type="InterPro" id="IPR000983">
    <property type="entry name" value="Bac_GSPG_pilin"/>
</dbReference>
<evidence type="ECO:0000256" key="3">
    <source>
        <dbReference type="ARBA" id="ARBA00022692"/>
    </source>
</evidence>
<evidence type="ECO:0000256" key="1">
    <source>
        <dbReference type="ARBA" id="ARBA00004167"/>
    </source>
</evidence>
<proteinExistence type="predicted"/>